<dbReference type="Gene3D" id="3.30.1360.40">
    <property type="match status" value="1"/>
</dbReference>
<comment type="caution">
    <text evidence="5">The sequence shown here is derived from an EMBL/GenBank/DDBJ whole genome shotgun (WGS) entry which is preliminary data.</text>
</comment>
<dbReference type="Pfam" id="PF02682">
    <property type="entry name" value="CT_C_D"/>
    <property type="match status" value="1"/>
</dbReference>
<feature type="domain" description="Carboxyltransferase" evidence="4">
    <location>
        <begin position="29"/>
        <end position="239"/>
    </location>
</feature>
<evidence type="ECO:0000313" key="5">
    <source>
        <dbReference type="EMBL" id="GAA4043161.1"/>
    </source>
</evidence>
<evidence type="ECO:0000313" key="6">
    <source>
        <dbReference type="Proteomes" id="UP001501469"/>
    </source>
</evidence>
<evidence type="ECO:0000259" key="4">
    <source>
        <dbReference type="SMART" id="SM00796"/>
    </source>
</evidence>
<dbReference type="PANTHER" id="PTHR34698:SF2">
    <property type="entry name" value="5-OXOPROLINASE SUBUNIT B"/>
    <property type="match status" value="1"/>
</dbReference>
<proteinExistence type="predicted"/>
<dbReference type="SUPFAM" id="SSF160467">
    <property type="entry name" value="PH0987 N-terminal domain-like"/>
    <property type="match status" value="1"/>
</dbReference>
<evidence type="ECO:0000256" key="3">
    <source>
        <dbReference type="ARBA" id="ARBA00022840"/>
    </source>
</evidence>
<dbReference type="Proteomes" id="UP001501469">
    <property type="component" value="Unassembled WGS sequence"/>
</dbReference>
<keyword evidence="1" id="KW-0547">Nucleotide-binding</keyword>
<keyword evidence="2" id="KW-0378">Hydrolase</keyword>
<dbReference type="EMBL" id="BAABDK010000025">
    <property type="protein sequence ID" value="GAA4043161.1"/>
    <property type="molecule type" value="Genomic_DNA"/>
</dbReference>
<dbReference type="InterPro" id="IPR010016">
    <property type="entry name" value="PxpB"/>
</dbReference>
<evidence type="ECO:0000256" key="2">
    <source>
        <dbReference type="ARBA" id="ARBA00022801"/>
    </source>
</evidence>
<organism evidence="5 6">
    <name type="scientific">Hymenobacter glaciei</name>
    <dbReference type="NCBI Taxonomy" id="877209"/>
    <lineage>
        <taxon>Bacteria</taxon>
        <taxon>Pseudomonadati</taxon>
        <taxon>Bacteroidota</taxon>
        <taxon>Cytophagia</taxon>
        <taxon>Cytophagales</taxon>
        <taxon>Hymenobacteraceae</taxon>
        <taxon>Hymenobacter</taxon>
    </lineage>
</organism>
<dbReference type="InterPro" id="IPR029000">
    <property type="entry name" value="Cyclophilin-like_dom_sf"/>
</dbReference>
<accession>A0ABP7UGY4</accession>
<gene>
    <name evidence="5" type="primary">pxpB</name>
    <name evidence="5" type="ORF">GCM10022409_31440</name>
</gene>
<dbReference type="NCBIfam" id="TIGR00370">
    <property type="entry name" value="5-oxoprolinase subunit PxpB"/>
    <property type="match status" value="1"/>
</dbReference>
<dbReference type="InterPro" id="IPR003833">
    <property type="entry name" value="CT_C_D"/>
</dbReference>
<name>A0ABP7UGY4_9BACT</name>
<reference evidence="6" key="1">
    <citation type="journal article" date="2019" name="Int. J. Syst. Evol. Microbiol.">
        <title>The Global Catalogue of Microorganisms (GCM) 10K type strain sequencing project: providing services to taxonomists for standard genome sequencing and annotation.</title>
        <authorList>
            <consortium name="The Broad Institute Genomics Platform"/>
            <consortium name="The Broad Institute Genome Sequencing Center for Infectious Disease"/>
            <person name="Wu L."/>
            <person name="Ma J."/>
        </authorList>
    </citation>
    <scope>NUCLEOTIDE SEQUENCE [LARGE SCALE GENOMIC DNA]</scope>
    <source>
        <strain evidence="6">JCM 17225</strain>
    </source>
</reference>
<dbReference type="SMART" id="SM00796">
    <property type="entry name" value="AHS1"/>
    <property type="match status" value="1"/>
</dbReference>
<protein>
    <submittedName>
        <fullName evidence="5">5-oxoprolinase subunit B</fullName>
    </submittedName>
</protein>
<evidence type="ECO:0000256" key="1">
    <source>
        <dbReference type="ARBA" id="ARBA00022741"/>
    </source>
</evidence>
<dbReference type="SUPFAM" id="SSF50891">
    <property type="entry name" value="Cyclophilin-like"/>
    <property type="match status" value="1"/>
</dbReference>
<keyword evidence="3" id="KW-0067">ATP-binding</keyword>
<dbReference type="Gene3D" id="2.40.100.10">
    <property type="entry name" value="Cyclophilin-like"/>
    <property type="match status" value="1"/>
</dbReference>
<keyword evidence="6" id="KW-1185">Reference proteome</keyword>
<sequence length="261" mass="27502">MFNDETQICVSTLAPNPVSTAPPLSALPVRLFPLGDAAVVLEFGTSISPATHAAIAAFGARLAAQPFAGLREMVPAFTTLTVYYDPWLASENGHYPEPYERVAAQLRELLAAPAPAAAAQEAATVDIPVCYGGAFGPDLAFVAQHAGLSAAEVVRLHTAPEYLVHMIGFAPGFPYLGGLDARLATPRRSQPRPLVPAGAVGIAGPQTGIYSLPTPGGWQLIGRTPLALFNPEWATPSRLRAGQRLRFVAVSEAEFAKIEQP</sequence>
<dbReference type="PANTHER" id="PTHR34698">
    <property type="entry name" value="5-OXOPROLINASE SUBUNIT B"/>
    <property type="match status" value="1"/>
</dbReference>